<organism evidence="3 4">
    <name type="scientific">Trinickia dinghuensis</name>
    <dbReference type="NCBI Taxonomy" id="2291023"/>
    <lineage>
        <taxon>Bacteria</taxon>
        <taxon>Pseudomonadati</taxon>
        <taxon>Pseudomonadota</taxon>
        <taxon>Betaproteobacteria</taxon>
        <taxon>Burkholderiales</taxon>
        <taxon>Burkholderiaceae</taxon>
        <taxon>Trinickia</taxon>
    </lineage>
</organism>
<sequence length="210" mass="22319">MSTSPRRALLVIDVQNEYVTGELPIEYPPVQDSLANIARAIDAAHAHSVPVIVVQHIESPDASMFARGSHGAALHPVVASRAYDHLIEKTLPSSFAGTDLADWLAEHEIDTLSVVGYMTHNCNVSTVLHASHAGMTVEHLSDATGALPYENDAGYASAEEIHRAFTVVMHSRFAAVIGTDAWIAAVEAGHAIERGSIGASNKKARARVAA</sequence>
<dbReference type="RefSeq" id="WP_115532372.1">
    <property type="nucleotide sequence ID" value="NZ_QRGA01000003.1"/>
</dbReference>
<dbReference type="InterPro" id="IPR000868">
    <property type="entry name" value="Isochorismatase-like_dom"/>
</dbReference>
<dbReference type="PANTHER" id="PTHR43540:SF6">
    <property type="entry name" value="ISOCHORISMATASE-LIKE DOMAIN-CONTAINING PROTEIN"/>
    <property type="match status" value="1"/>
</dbReference>
<dbReference type="SUPFAM" id="SSF52499">
    <property type="entry name" value="Isochorismatase-like hydrolases"/>
    <property type="match status" value="1"/>
</dbReference>
<dbReference type="OrthoDB" id="5360912at2"/>
<dbReference type="Gene3D" id="3.40.50.850">
    <property type="entry name" value="Isochorismatase-like"/>
    <property type="match status" value="1"/>
</dbReference>
<keyword evidence="1 3" id="KW-0378">Hydrolase</keyword>
<dbReference type="Proteomes" id="UP000256838">
    <property type="component" value="Unassembled WGS sequence"/>
</dbReference>
<comment type="caution">
    <text evidence="3">The sequence shown here is derived from an EMBL/GenBank/DDBJ whole genome shotgun (WGS) entry which is preliminary data.</text>
</comment>
<dbReference type="PANTHER" id="PTHR43540">
    <property type="entry name" value="PEROXYUREIDOACRYLATE/UREIDOACRYLATE AMIDOHYDROLASE-RELATED"/>
    <property type="match status" value="1"/>
</dbReference>
<dbReference type="CDD" id="cd01014">
    <property type="entry name" value="nicotinamidase_related"/>
    <property type="match status" value="1"/>
</dbReference>
<evidence type="ECO:0000313" key="4">
    <source>
        <dbReference type="Proteomes" id="UP000256838"/>
    </source>
</evidence>
<protein>
    <submittedName>
        <fullName evidence="3">Cysteine hydrolase</fullName>
    </submittedName>
</protein>
<evidence type="ECO:0000259" key="2">
    <source>
        <dbReference type="Pfam" id="PF00857"/>
    </source>
</evidence>
<evidence type="ECO:0000256" key="1">
    <source>
        <dbReference type="ARBA" id="ARBA00022801"/>
    </source>
</evidence>
<dbReference type="GO" id="GO:0016787">
    <property type="term" value="F:hydrolase activity"/>
    <property type="evidence" value="ECO:0007669"/>
    <property type="project" value="UniProtKB-KW"/>
</dbReference>
<keyword evidence="4" id="KW-1185">Reference proteome</keyword>
<dbReference type="InterPro" id="IPR036380">
    <property type="entry name" value="Isochorismatase-like_sf"/>
</dbReference>
<gene>
    <name evidence="3" type="ORF">DWV00_04570</name>
</gene>
<reference evidence="3 4" key="1">
    <citation type="submission" date="2018-08" db="EMBL/GenBank/DDBJ databases">
        <title>Paraburkholderia sp. DHOM06 isolated from forest soil.</title>
        <authorList>
            <person name="Gao Z.-H."/>
            <person name="Qiu L.-H."/>
        </authorList>
    </citation>
    <scope>NUCLEOTIDE SEQUENCE [LARGE SCALE GENOMIC DNA]</scope>
    <source>
        <strain evidence="3 4">DHOM06</strain>
    </source>
</reference>
<feature type="domain" description="Isochorismatase-like" evidence="2">
    <location>
        <begin position="8"/>
        <end position="179"/>
    </location>
</feature>
<proteinExistence type="predicted"/>
<accession>A0A3D8K3U8</accession>
<dbReference type="AlphaFoldDB" id="A0A3D8K3U8"/>
<evidence type="ECO:0000313" key="3">
    <source>
        <dbReference type="EMBL" id="RDU99702.1"/>
    </source>
</evidence>
<name>A0A3D8K3U8_9BURK</name>
<dbReference type="EMBL" id="QRGA01000003">
    <property type="protein sequence ID" value="RDU99702.1"/>
    <property type="molecule type" value="Genomic_DNA"/>
</dbReference>
<dbReference type="Pfam" id="PF00857">
    <property type="entry name" value="Isochorismatase"/>
    <property type="match status" value="1"/>
</dbReference>
<dbReference type="InterPro" id="IPR050272">
    <property type="entry name" value="Isochorismatase-like_hydrls"/>
</dbReference>